<comment type="caution">
    <text evidence="2">The sequence shown here is derived from an EMBL/GenBank/DDBJ whole genome shotgun (WGS) entry which is preliminary data.</text>
</comment>
<evidence type="ECO:0000313" key="2">
    <source>
        <dbReference type="EMBL" id="MBI3126646.1"/>
    </source>
</evidence>
<dbReference type="GO" id="GO:0003824">
    <property type="term" value="F:catalytic activity"/>
    <property type="evidence" value="ECO:0007669"/>
    <property type="project" value="InterPro"/>
</dbReference>
<accession>A0A932HW69</accession>
<sequence>MARNAAAQGVVEGIFLASIGKEPMEGVLAAEALVGRGLRGDRYSEGAGTHSSSDPGCQITLISAEALEAMARDSGIALRPEHSRRNLVTRGVDLGRLVGRPFRIGGALLRGVRINQPCLHLEGLIGISGLKAALEDRSGLNAEILEGGTIRRGDPVEEA</sequence>
<evidence type="ECO:0000313" key="3">
    <source>
        <dbReference type="Proteomes" id="UP000782312"/>
    </source>
</evidence>
<organism evidence="2 3">
    <name type="scientific">Tectimicrobiota bacterium</name>
    <dbReference type="NCBI Taxonomy" id="2528274"/>
    <lineage>
        <taxon>Bacteria</taxon>
        <taxon>Pseudomonadati</taxon>
        <taxon>Nitrospinota/Tectimicrobiota group</taxon>
        <taxon>Candidatus Tectimicrobiota</taxon>
    </lineage>
</organism>
<gene>
    <name evidence="2" type="ORF">HYZ11_03475</name>
</gene>
<dbReference type="AlphaFoldDB" id="A0A932HW69"/>
<dbReference type="PANTHER" id="PTHR36930:SF1">
    <property type="entry name" value="MOSC DOMAIN-CONTAINING PROTEIN"/>
    <property type="match status" value="1"/>
</dbReference>
<dbReference type="Pfam" id="PF03473">
    <property type="entry name" value="MOSC"/>
    <property type="match status" value="1"/>
</dbReference>
<dbReference type="InterPro" id="IPR052716">
    <property type="entry name" value="MOSC_domain"/>
</dbReference>
<reference evidence="2" key="1">
    <citation type="submission" date="2020-07" db="EMBL/GenBank/DDBJ databases">
        <title>Huge and variable diversity of episymbiotic CPR bacteria and DPANN archaea in groundwater ecosystems.</title>
        <authorList>
            <person name="He C.Y."/>
            <person name="Keren R."/>
            <person name="Whittaker M."/>
            <person name="Farag I.F."/>
            <person name="Doudna J."/>
            <person name="Cate J.H.D."/>
            <person name="Banfield J.F."/>
        </authorList>
    </citation>
    <scope>NUCLEOTIDE SEQUENCE</scope>
    <source>
        <strain evidence="2">NC_groundwater_763_Ag_S-0.2um_68_21</strain>
    </source>
</reference>
<dbReference type="InterPro" id="IPR011037">
    <property type="entry name" value="Pyrv_Knase-like_insert_dom_sf"/>
</dbReference>
<name>A0A932HW69_UNCTE</name>
<dbReference type="Gene3D" id="2.40.33.20">
    <property type="entry name" value="PK beta-barrel domain-like"/>
    <property type="match status" value="1"/>
</dbReference>
<evidence type="ECO:0000259" key="1">
    <source>
        <dbReference type="PROSITE" id="PS51340"/>
    </source>
</evidence>
<dbReference type="GO" id="GO:0030170">
    <property type="term" value="F:pyridoxal phosphate binding"/>
    <property type="evidence" value="ECO:0007669"/>
    <property type="project" value="InterPro"/>
</dbReference>
<protein>
    <submittedName>
        <fullName evidence="2">MOSC domain-containing protein</fullName>
    </submittedName>
</protein>
<feature type="domain" description="MOSC" evidence="1">
    <location>
        <begin position="22"/>
        <end position="159"/>
    </location>
</feature>
<dbReference type="PANTHER" id="PTHR36930">
    <property type="entry name" value="METAL-SULFUR CLUSTER BIOSYNTHESIS PROTEINS YUAD-RELATED"/>
    <property type="match status" value="1"/>
</dbReference>
<dbReference type="InterPro" id="IPR005302">
    <property type="entry name" value="MoCF_Sase_C"/>
</dbReference>
<proteinExistence type="predicted"/>
<dbReference type="GO" id="GO:0030151">
    <property type="term" value="F:molybdenum ion binding"/>
    <property type="evidence" value="ECO:0007669"/>
    <property type="project" value="InterPro"/>
</dbReference>
<dbReference type="Proteomes" id="UP000782312">
    <property type="component" value="Unassembled WGS sequence"/>
</dbReference>
<dbReference type="EMBL" id="JACPUR010000007">
    <property type="protein sequence ID" value="MBI3126646.1"/>
    <property type="molecule type" value="Genomic_DNA"/>
</dbReference>
<dbReference type="PROSITE" id="PS51340">
    <property type="entry name" value="MOSC"/>
    <property type="match status" value="1"/>
</dbReference>
<dbReference type="SUPFAM" id="SSF50800">
    <property type="entry name" value="PK beta-barrel domain-like"/>
    <property type="match status" value="1"/>
</dbReference>